<dbReference type="Proteomes" id="UP001174909">
    <property type="component" value="Unassembled WGS sequence"/>
</dbReference>
<dbReference type="PROSITE" id="PS50920">
    <property type="entry name" value="SOLCAR"/>
    <property type="match status" value="1"/>
</dbReference>
<evidence type="ECO:0000256" key="11">
    <source>
        <dbReference type="SAM" id="MobiDB-lite"/>
    </source>
</evidence>
<dbReference type="InterPro" id="IPR018108">
    <property type="entry name" value="MCP_transmembrane"/>
</dbReference>
<comment type="caution">
    <text evidence="12">The sequence shown here is derived from an EMBL/GenBank/DDBJ whole genome shotgun (WGS) entry which is preliminary data.</text>
</comment>
<evidence type="ECO:0000256" key="2">
    <source>
        <dbReference type="ARBA" id="ARBA00006375"/>
    </source>
</evidence>
<protein>
    <submittedName>
        <fullName evidence="12">Mitochondrial carrier homolog 2</fullName>
    </submittedName>
</protein>
<dbReference type="Pfam" id="PF00153">
    <property type="entry name" value="Mito_carr"/>
    <property type="match status" value="1"/>
</dbReference>
<keyword evidence="13" id="KW-1185">Reference proteome</keyword>
<dbReference type="GO" id="GO:0005741">
    <property type="term" value="C:mitochondrial outer membrane"/>
    <property type="evidence" value="ECO:0007669"/>
    <property type="project" value="UniProtKB-SubCell"/>
</dbReference>
<evidence type="ECO:0000256" key="10">
    <source>
        <dbReference type="RuleBase" id="RU000488"/>
    </source>
</evidence>
<evidence type="ECO:0000256" key="3">
    <source>
        <dbReference type="ARBA" id="ARBA00022692"/>
    </source>
</evidence>
<gene>
    <name evidence="12" type="ORF">GBAR_LOCUS3019</name>
</gene>
<keyword evidence="4" id="KW-0677">Repeat</keyword>
<feature type="compositionally biased region" description="Basic and acidic residues" evidence="11">
    <location>
        <begin position="29"/>
        <end position="51"/>
    </location>
</feature>
<feature type="repeat" description="Solcar" evidence="9">
    <location>
        <begin position="201"/>
        <end position="289"/>
    </location>
</feature>
<sequence length="380" mass="42505">MSTSSSLSAEAEVPPVLAKQETASPPFSPREEAAGLPEERRPPPPDLREPEVGIIQNRGAFPAGFPRLGGPQSNPTLRSRVTQAFLMTPLYPMRFVHVLIQLGYEPVPPERRYSIVFQRYMYYWPGLIGYARAIARKDGWMELYRGVTGNLASEITAIVASSLLSPVVKEIVGKIPLSVVPSNGDTPDNEDNIETTRAILVRGVRLFCNQLIVRSAVIIIRQPLFTINVRMIAQHVGKESLYDSVWSSVLEIYHREGVAGFYKGVVPALLGGVLSTVMHVTLWVGLELIAKMITQDVGKTLIKGLVRPFLISYVPRSYAYPFELMRAVMSANDSGLQIGTQPYMPRFSGWKDCYRHLKAQHVMYRGSVFYLSRYAYTEKP</sequence>
<evidence type="ECO:0000256" key="7">
    <source>
        <dbReference type="ARBA" id="ARBA00023128"/>
    </source>
</evidence>
<comment type="subcellular location">
    <subcellularLocation>
        <location evidence="1">Mitochondrion outer membrane</location>
        <topology evidence="1">Multi-pass membrane protein</topology>
    </subcellularLocation>
</comment>
<comment type="similarity">
    <text evidence="2 10">Belongs to the mitochondrial carrier (TC 2.A.29) family.</text>
</comment>
<accession>A0AA35W5U1</accession>
<dbReference type="AlphaFoldDB" id="A0AA35W5U1"/>
<evidence type="ECO:0000256" key="6">
    <source>
        <dbReference type="ARBA" id="ARBA00022989"/>
    </source>
</evidence>
<keyword evidence="5" id="KW-1000">Mitochondrion outer membrane</keyword>
<evidence type="ECO:0000256" key="5">
    <source>
        <dbReference type="ARBA" id="ARBA00022787"/>
    </source>
</evidence>
<evidence type="ECO:0000256" key="8">
    <source>
        <dbReference type="ARBA" id="ARBA00023136"/>
    </source>
</evidence>
<keyword evidence="7" id="KW-0496">Mitochondrion</keyword>
<organism evidence="12 13">
    <name type="scientific">Geodia barretti</name>
    <name type="common">Barrett's horny sponge</name>
    <dbReference type="NCBI Taxonomy" id="519541"/>
    <lineage>
        <taxon>Eukaryota</taxon>
        <taxon>Metazoa</taxon>
        <taxon>Porifera</taxon>
        <taxon>Demospongiae</taxon>
        <taxon>Heteroscleromorpha</taxon>
        <taxon>Tetractinellida</taxon>
        <taxon>Astrophorina</taxon>
        <taxon>Geodiidae</taxon>
        <taxon>Geodia</taxon>
    </lineage>
</organism>
<evidence type="ECO:0000313" key="13">
    <source>
        <dbReference type="Proteomes" id="UP001174909"/>
    </source>
</evidence>
<dbReference type="SUPFAM" id="SSF103506">
    <property type="entry name" value="Mitochondrial carrier"/>
    <property type="match status" value="1"/>
</dbReference>
<evidence type="ECO:0000256" key="9">
    <source>
        <dbReference type="PROSITE-ProRule" id="PRU00282"/>
    </source>
</evidence>
<dbReference type="InterPro" id="IPR023395">
    <property type="entry name" value="MCP_dom_sf"/>
</dbReference>
<evidence type="ECO:0000256" key="4">
    <source>
        <dbReference type="ARBA" id="ARBA00022737"/>
    </source>
</evidence>
<evidence type="ECO:0000313" key="12">
    <source>
        <dbReference type="EMBL" id="CAI8000762.1"/>
    </source>
</evidence>
<keyword evidence="10" id="KW-0813">Transport</keyword>
<dbReference type="PANTHER" id="PTHR10780">
    <property type="entry name" value="MITOCHONDRIAL CARRIER HOMOLOG"/>
    <property type="match status" value="1"/>
</dbReference>
<keyword evidence="6" id="KW-1133">Transmembrane helix</keyword>
<dbReference type="Gene3D" id="1.50.40.10">
    <property type="entry name" value="Mitochondrial carrier domain"/>
    <property type="match status" value="1"/>
</dbReference>
<reference evidence="12" key="1">
    <citation type="submission" date="2023-03" db="EMBL/GenBank/DDBJ databases">
        <authorList>
            <person name="Steffen K."/>
            <person name="Cardenas P."/>
        </authorList>
    </citation>
    <scope>NUCLEOTIDE SEQUENCE</scope>
</reference>
<feature type="region of interest" description="Disordered" evidence="11">
    <location>
        <begin position="1"/>
        <end position="51"/>
    </location>
</feature>
<name>A0AA35W5U1_GEOBA</name>
<keyword evidence="3 9" id="KW-0812">Transmembrane</keyword>
<keyword evidence="8 9" id="KW-0472">Membrane</keyword>
<proteinExistence type="inferred from homology"/>
<evidence type="ECO:0000256" key="1">
    <source>
        <dbReference type="ARBA" id="ARBA00004374"/>
    </source>
</evidence>
<dbReference type="PANTHER" id="PTHR10780:SF18">
    <property type="entry name" value="LD43650P"/>
    <property type="match status" value="1"/>
</dbReference>
<dbReference type="EMBL" id="CASHTH010000417">
    <property type="protein sequence ID" value="CAI8000762.1"/>
    <property type="molecule type" value="Genomic_DNA"/>
</dbReference>